<dbReference type="Gene3D" id="3.40.30.10">
    <property type="entry name" value="Glutaredoxin"/>
    <property type="match status" value="1"/>
</dbReference>
<dbReference type="EMBL" id="AOHZ01000107">
    <property type="protein sequence ID" value="ELY48874.1"/>
    <property type="molecule type" value="Genomic_DNA"/>
</dbReference>
<dbReference type="PROSITE" id="PS00194">
    <property type="entry name" value="THIOREDOXIN_1"/>
    <property type="match status" value="1"/>
</dbReference>
<keyword evidence="2" id="KW-0201">Cytochrome c-type biogenesis</keyword>
<protein>
    <submittedName>
        <fullName evidence="4">Alkyl hydroperoxide reductase/ thiol specific antioxidant/ Mal allergen</fullName>
    </submittedName>
</protein>
<sequence>MRRREALAGIASAGVVVGGGAAAVYGVPSMESLLGDDSDDDSQREPLEIETIDAPGSEAGTITIPDPDQATFIDLFGTWCPPCVDQMPGLAEANERIGDEVVFCSITNESVGENGAISEDELAGWWAEHDGDWLVGHDPTAEITARYLEGSFPTAVAMDASGTVQWADSGVKTADELVEGIETALEADDGSE</sequence>
<dbReference type="Proteomes" id="UP000011602">
    <property type="component" value="Unassembled WGS sequence"/>
</dbReference>
<proteinExistence type="predicted"/>
<dbReference type="OrthoDB" id="115386at2157"/>
<dbReference type="eggNOG" id="arCOG06181">
    <property type="taxonomic scope" value="Archaea"/>
</dbReference>
<accession>L9WHF3</accession>
<feature type="domain" description="Thioredoxin" evidence="3">
    <location>
        <begin position="43"/>
        <end position="186"/>
    </location>
</feature>
<dbReference type="Pfam" id="PF08534">
    <property type="entry name" value="Redoxin"/>
    <property type="match status" value="1"/>
</dbReference>
<dbReference type="InterPro" id="IPR050553">
    <property type="entry name" value="Thioredoxin_ResA/DsbE_sf"/>
</dbReference>
<dbReference type="PANTHER" id="PTHR42852">
    <property type="entry name" value="THIOL:DISULFIDE INTERCHANGE PROTEIN DSBE"/>
    <property type="match status" value="1"/>
</dbReference>
<evidence type="ECO:0000259" key="3">
    <source>
        <dbReference type="PROSITE" id="PS51352"/>
    </source>
</evidence>
<evidence type="ECO:0000256" key="2">
    <source>
        <dbReference type="ARBA" id="ARBA00022748"/>
    </source>
</evidence>
<name>L9WHF3_9EURY</name>
<dbReference type="InterPro" id="IPR017937">
    <property type="entry name" value="Thioredoxin_CS"/>
</dbReference>
<dbReference type="InterPro" id="IPR013740">
    <property type="entry name" value="Redoxin"/>
</dbReference>
<reference evidence="4 5" key="1">
    <citation type="journal article" date="2014" name="PLoS Genet.">
        <title>Phylogenetically driven sequencing of extremely halophilic archaea reveals strategies for static and dynamic osmo-response.</title>
        <authorList>
            <person name="Becker E.A."/>
            <person name="Seitzer P.M."/>
            <person name="Tritt A."/>
            <person name="Larsen D."/>
            <person name="Krusor M."/>
            <person name="Yao A.I."/>
            <person name="Wu D."/>
            <person name="Madern D."/>
            <person name="Eisen J.A."/>
            <person name="Darling A.E."/>
            <person name="Facciotti M.T."/>
        </authorList>
    </citation>
    <scope>NUCLEOTIDE SEQUENCE [LARGE SCALE GENOMIC DNA]</scope>
    <source>
        <strain evidence="4 5">JCM 12255</strain>
    </source>
</reference>
<dbReference type="AlphaFoldDB" id="L9WHF3"/>
<dbReference type="PROSITE" id="PS51352">
    <property type="entry name" value="THIOREDOXIN_2"/>
    <property type="match status" value="1"/>
</dbReference>
<comment type="subcellular location">
    <subcellularLocation>
        <location evidence="1">Cell envelope</location>
    </subcellularLocation>
</comment>
<evidence type="ECO:0000256" key="1">
    <source>
        <dbReference type="ARBA" id="ARBA00004196"/>
    </source>
</evidence>
<evidence type="ECO:0000313" key="4">
    <source>
        <dbReference type="EMBL" id="ELY48874.1"/>
    </source>
</evidence>
<dbReference type="PANTHER" id="PTHR42852:SF17">
    <property type="entry name" value="THIOREDOXIN-LIKE PROTEIN HI_1115"/>
    <property type="match status" value="1"/>
</dbReference>
<dbReference type="SUPFAM" id="SSF52833">
    <property type="entry name" value="Thioredoxin-like"/>
    <property type="match status" value="1"/>
</dbReference>
<dbReference type="STRING" id="1227499.C493_21341"/>
<dbReference type="RefSeq" id="WP_007261514.1">
    <property type="nucleotide sequence ID" value="NZ_AOHZ01000107.1"/>
</dbReference>
<dbReference type="InterPro" id="IPR036249">
    <property type="entry name" value="Thioredoxin-like_sf"/>
</dbReference>
<dbReference type="PATRIC" id="fig|1227499.3.peg.4381"/>
<gene>
    <name evidence="4" type="ORF">C493_21341</name>
</gene>
<evidence type="ECO:0000313" key="5">
    <source>
        <dbReference type="Proteomes" id="UP000011602"/>
    </source>
</evidence>
<keyword evidence="5" id="KW-1185">Reference proteome</keyword>
<dbReference type="InterPro" id="IPR013766">
    <property type="entry name" value="Thioredoxin_domain"/>
</dbReference>
<organism evidence="4 5">
    <name type="scientific">Natronolimnohabitans innermongolicus JCM 12255</name>
    <dbReference type="NCBI Taxonomy" id="1227499"/>
    <lineage>
        <taxon>Archaea</taxon>
        <taxon>Methanobacteriati</taxon>
        <taxon>Methanobacteriota</taxon>
        <taxon>Stenosarchaea group</taxon>
        <taxon>Halobacteria</taxon>
        <taxon>Halobacteriales</taxon>
        <taxon>Natrialbaceae</taxon>
        <taxon>Natronolimnohabitans</taxon>
    </lineage>
</organism>
<dbReference type="GO" id="GO:0017004">
    <property type="term" value="P:cytochrome complex assembly"/>
    <property type="evidence" value="ECO:0007669"/>
    <property type="project" value="UniProtKB-KW"/>
</dbReference>
<dbReference type="GO" id="GO:0016491">
    <property type="term" value="F:oxidoreductase activity"/>
    <property type="evidence" value="ECO:0007669"/>
    <property type="project" value="InterPro"/>
</dbReference>
<comment type="caution">
    <text evidence="4">The sequence shown here is derived from an EMBL/GenBank/DDBJ whole genome shotgun (WGS) entry which is preliminary data.</text>
</comment>
<dbReference type="CDD" id="cd02966">
    <property type="entry name" value="TlpA_like_family"/>
    <property type="match status" value="1"/>
</dbReference>